<evidence type="ECO:0000256" key="1">
    <source>
        <dbReference type="SAM" id="MobiDB-lite"/>
    </source>
</evidence>
<accession>A0A7K3PI90</accession>
<name>A0A7K3PI90_9ACTN</name>
<evidence type="ECO:0000259" key="2">
    <source>
        <dbReference type="Pfam" id="PF09992"/>
    </source>
</evidence>
<reference evidence="3 5" key="1">
    <citation type="submission" date="2020-01" db="EMBL/GenBank/DDBJ databases">
        <title>Insect and environment-associated Actinomycetes.</title>
        <authorList>
            <person name="Currrie C."/>
            <person name="Chevrette M."/>
            <person name="Carlson C."/>
            <person name="Stubbendieck R."/>
            <person name="Wendt-Pienkowski E."/>
        </authorList>
    </citation>
    <scope>NUCLEOTIDE SEQUENCE [LARGE SCALE GENOMIC DNA]</scope>
    <source>
        <strain evidence="3 5">SID14163</strain>
    </source>
</reference>
<gene>
    <name evidence="3" type="ORF">G3I32_12485</name>
    <name evidence="4" type="ORF">G3I32_19550</name>
</gene>
<evidence type="ECO:0000313" key="4">
    <source>
        <dbReference type="EMBL" id="NEB11010.1"/>
    </source>
</evidence>
<proteinExistence type="predicted"/>
<feature type="region of interest" description="Disordered" evidence="1">
    <location>
        <begin position="48"/>
        <end position="78"/>
    </location>
</feature>
<dbReference type="EMBL" id="JAAGMA010000525">
    <property type="protein sequence ID" value="NEB11010.1"/>
    <property type="molecule type" value="Genomic_DNA"/>
</dbReference>
<evidence type="ECO:0000313" key="3">
    <source>
        <dbReference type="EMBL" id="NEB09670.1"/>
    </source>
</evidence>
<feature type="domain" description="Phosphodiester glycosidase" evidence="2">
    <location>
        <begin position="6"/>
        <end position="50"/>
    </location>
</feature>
<dbReference type="AlphaFoldDB" id="A0A7K3PI90"/>
<protein>
    <submittedName>
        <fullName evidence="3">Phosphodiester glycosidase family protein</fullName>
    </submittedName>
</protein>
<dbReference type="Proteomes" id="UP000470446">
    <property type="component" value="Unassembled WGS sequence"/>
</dbReference>
<dbReference type="GO" id="GO:0016798">
    <property type="term" value="F:hydrolase activity, acting on glycosyl bonds"/>
    <property type="evidence" value="ECO:0007669"/>
    <property type="project" value="UniProtKB-KW"/>
</dbReference>
<organism evidence="3 5">
    <name type="scientific">Streptomyces coelicoflavus</name>
    <dbReference type="NCBI Taxonomy" id="285562"/>
    <lineage>
        <taxon>Bacteria</taxon>
        <taxon>Bacillati</taxon>
        <taxon>Actinomycetota</taxon>
        <taxon>Actinomycetes</taxon>
        <taxon>Kitasatosporales</taxon>
        <taxon>Streptomycetaceae</taxon>
        <taxon>Streptomyces</taxon>
    </lineage>
</organism>
<dbReference type="RefSeq" id="WP_164245266.1">
    <property type="nucleotide sequence ID" value="NZ_JAAGMA010000317.1"/>
</dbReference>
<comment type="caution">
    <text evidence="3">The sequence shown here is derived from an EMBL/GenBank/DDBJ whole genome shotgun (WGS) entry which is preliminary data.</text>
</comment>
<dbReference type="EMBL" id="JAAGMA010000317">
    <property type="protein sequence ID" value="NEB09670.1"/>
    <property type="molecule type" value="Genomic_DNA"/>
</dbReference>
<keyword evidence="3" id="KW-0378">Hydrolase</keyword>
<feature type="region of interest" description="Disordered" evidence="1">
    <location>
        <begin position="90"/>
        <end position="115"/>
    </location>
</feature>
<dbReference type="Pfam" id="PF09992">
    <property type="entry name" value="NAGPA"/>
    <property type="match status" value="1"/>
</dbReference>
<dbReference type="InterPro" id="IPR018711">
    <property type="entry name" value="NAGPA"/>
</dbReference>
<evidence type="ECO:0000313" key="5">
    <source>
        <dbReference type="Proteomes" id="UP000470446"/>
    </source>
</evidence>
<dbReference type="PANTHER" id="PTHR40446">
    <property type="entry name" value="N-ACETYLGLUCOSAMINE-1-PHOSPHODIESTER ALPHA-N-ACETYLGLUCOSAMINIDASE"/>
    <property type="match status" value="1"/>
</dbReference>
<keyword evidence="3" id="KW-0326">Glycosidase</keyword>
<sequence length="115" mass="11939">MRSTGRNGVTLGELVRILLDLGAVDGLNVDSGGSTTLIVEQSIVNRPATAPTDTHTGGSIGPCPPGGPRTGAIRAGARQPVNRHVICVRARQGRGARGGRPSHRHTSPFFPCSPR</sequence>
<dbReference type="PANTHER" id="PTHR40446:SF2">
    <property type="entry name" value="N-ACETYLGLUCOSAMINE-1-PHOSPHODIESTER ALPHA-N-ACETYLGLUCOSAMINIDASE"/>
    <property type="match status" value="1"/>
</dbReference>